<reference evidence="2" key="2">
    <citation type="submission" date="2013-10" db="EMBL/GenBank/DDBJ databases">
        <authorList>
            <person name="Aslett M."/>
        </authorList>
    </citation>
    <scope>NUCLEOTIDE SEQUENCE [LARGE SCALE GENOMIC DNA]</scope>
    <source>
        <strain evidence="2">Houghton</strain>
    </source>
</reference>
<name>U6H623_9EIME</name>
<gene>
    <name evidence="2" type="ORF">EPH_0025480</name>
</gene>
<accession>U6H623</accession>
<evidence type="ECO:0000313" key="2">
    <source>
        <dbReference type="EMBL" id="CDI87342.1"/>
    </source>
</evidence>
<dbReference type="AlphaFoldDB" id="U6H623"/>
<dbReference type="EMBL" id="HG697264">
    <property type="protein sequence ID" value="CDI87342.1"/>
    <property type="molecule type" value="Genomic_DNA"/>
</dbReference>
<feature type="region of interest" description="Disordered" evidence="1">
    <location>
        <begin position="89"/>
        <end position="112"/>
    </location>
</feature>
<evidence type="ECO:0000313" key="3">
    <source>
        <dbReference type="Proteomes" id="UP000018201"/>
    </source>
</evidence>
<sequence>MDRQPRPYTPELPPFGSIDHGIASDSRQEVSHGLGDGSAYIQRLRNKGTPYSHWLHRVGITFTSLAAVYFLLRCFELVRESPGVVGAPRSLAAGSRGTCQEDTSPSGEEEQEFWVGGRGGAGQQAEIGIAASDDGGFEQGYMPQQACGHQGLHLPVLGLTKDSTHSVYQVNKVPLHGGWLLLNKVCGMEVCRLDPEVLFNILHVKE</sequence>
<dbReference type="VEuPathDB" id="ToxoDB:EPH_0025480"/>
<feature type="region of interest" description="Disordered" evidence="1">
    <location>
        <begin position="1"/>
        <end position="33"/>
    </location>
</feature>
<organism evidence="2 3">
    <name type="scientific">Eimeria praecox</name>
    <dbReference type="NCBI Taxonomy" id="51316"/>
    <lineage>
        <taxon>Eukaryota</taxon>
        <taxon>Sar</taxon>
        <taxon>Alveolata</taxon>
        <taxon>Apicomplexa</taxon>
        <taxon>Conoidasida</taxon>
        <taxon>Coccidia</taxon>
        <taxon>Eucoccidiorida</taxon>
        <taxon>Eimeriorina</taxon>
        <taxon>Eimeriidae</taxon>
        <taxon>Eimeria</taxon>
    </lineage>
</organism>
<keyword evidence="3" id="KW-1185">Reference proteome</keyword>
<dbReference type="Proteomes" id="UP000018201">
    <property type="component" value="Unassembled WGS sequence"/>
</dbReference>
<protein>
    <submittedName>
        <fullName evidence="2">Uncharacterized protein</fullName>
    </submittedName>
</protein>
<proteinExistence type="predicted"/>
<evidence type="ECO:0000256" key="1">
    <source>
        <dbReference type="SAM" id="MobiDB-lite"/>
    </source>
</evidence>
<feature type="compositionally biased region" description="Polar residues" evidence="1">
    <location>
        <begin position="97"/>
        <end position="106"/>
    </location>
</feature>
<reference evidence="2" key="1">
    <citation type="submission" date="2013-10" db="EMBL/GenBank/DDBJ databases">
        <title>Genomic analysis of the causative agents of coccidiosis in chickens.</title>
        <authorList>
            <person name="Reid A.J."/>
            <person name="Blake D."/>
            <person name="Billington K."/>
            <person name="Browne H."/>
            <person name="Dunn M."/>
            <person name="Hung S."/>
            <person name="Kawahara F."/>
            <person name="Miranda-Saavedra D."/>
            <person name="Mourier T."/>
            <person name="Nagra H."/>
            <person name="Otto T.D."/>
            <person name="Rawlings N."/>
            <person name="Sanchez A."/>
            <person name="Sanders M."/>
            <person name="Subramaniam C."/>
            <person name="Tay Y."/>
            <person name="Dear P."/>
            <person name="Doerig C."/>
            <person name="Gruber A."/>
            <person name="Parkinson J."/>
            <person name="Shirley M."/>
            <person name="Wan K.L."/>
            <person name="Berriman M."/>
            <person name="Tomley F."/>
            <person name="Pain A."/>
        </authorList>
    </citation>
    <scope>NUCLEOTIDE SEQUENCE [LARGE SCALE GENOMIC DNA]</scope>
    <source>
        <strain evidence="2">Houghton</strain>
    </source>
</reference>